<dbReference type="InterPro" id="IPR038085">
    <property type="entry name" value="Rnp2-like_sf"/>
</dbReference>
<dbReference type="EMBL" id="CP119959">
    <property type="protein sequence ID" value="WFD38747.1"/>
    <property type="molecule type" value="Genomic_DNA"/>
</dbReference>
<keyword evidence="4" id="KW-0378">Hydrolase</keyword>
<dbReference type="Proteomes" id="UP001217754">
    <property type="component" value="Chromosome 2"/>
</dbReference>
<name>A0AAF0F1D7_9BASI</name>
<accession>A0AAF0F1D7</accession>
<evidence type="ECO:0000256" key="2">
    <source>
        <dbReference type="ARBA" id="ARBA00022694"/>
    </source>
</evidence>
<dbReference type="EC" id="3.1.26.5" evidence="4"/>
<feature type="compositionally biased region" description="Basic and acidic residues" evidence="3">
    <location>
        <begin position="134"/>
        <end position="158"/>
    </location>
</feature>
<sequence length="182" mass="19885">MPRVPSLNAYTITKALRASLQHNFGDAAAGAYGGPLTCKYYSNLSGLAIVRCARDGMRYVWGSATLLHAIDAKPVRICVYACSGTIRKLQHKAIAIDKHYILRLENAKDRANTAPPPDVVMADQDWSAMDDDDLGMRVDEEPHEDQKEAAGPDEHLGESEQVSSTTAKLLAQSRSDIMNISN</sequence>
<evidence type="ECO:0000256" key="3">
    <source>
        <dbReference type="SAM" id="MobiDB-lite"/>
    </source>
</evidence>
<organism evidence="4 5">
    <name type="scientific">Malassezia japonica</name>
    <dbReference type="NCBI Taxonomy" id="223818"/>
    <lineage>
        <taxon>Eukaryota</taxon>
        <taxon>Fungi</taxon>
        <taxon>Dikarya</taxon>
        <taxon>Basidiomycota</taxon>
        <taxon>Ustilaginomycotina</taxon>
        <taxon>Malasseziomycetes</taxon>
        <taxon>Malasseziales</taxon>
        <taxon>Malasseziaceae</taxon>
        <taxon>Malassezia</taxon>
    </lineage>
</organism>
<dbReference type="SUPFAM" id="SSF160350">
    <property type="entry name" value="Rnp2-like"/>
    <property type="match status" value="1"/>
</dbReference>
<gene>
    <name evidence="4" type="primary">POP5</name>
    <name evidence="4" type="ORF">MJAP1_001710</name>
</gene>
<evidence type="ECO:0000256" key="1">
    <source>
        <dbReference type="ARBA" id="ARBA00010800"/>
    </source>
</evidence>
<dbReference type="InterPro" id="IPR002759">
    <property type="entry name" value="Pop5/Rpp14/Rnp2-like"/>
</dbReference>
<dbReference type="PANTHER" id="PTHR15441">
    <property type="entry name" value="RIBONUCLEASE P PROTEIN SUBUNIT P14"/>
    <property type="match status" value="1"/>
</dbReference>
<dbReference type="RefSeq" id="XP_060121644.1">
    <property type="nucleotide sequence ID" value="XM_060265661.1"/>
</dbReference>
<dbReference type="GO" id="GO:0001682">
    <property type="term" value="P:tRNA 5'-leader removal"/>
    <property type="evidence" value="ECO:0007669"/>
    <property type="project" value="InterPro"/>
</dbReference>
<dbReference type="Gene3D" id="3.30.70.3250">
    <property type="entry name" value="Ribonuclease P, Pop5 subunit"/>
    <property type="match status" value="1"/>
</dbReference>
<dbReference type="GO" id="GO:0033204">
    <property type="term" value="F:ribonuclease P RNA binding"/>
    <property type="evidence" value="ECO:0007669"/>
    <property type="project" value="TreeGrafter"/>
</dbReference>
<feature type="compositionally biased region" description="Polar residues" evidence="3">
    <location>
        <begin position="160"/>
        <end position="182"/>
    </location>
</feature>
<dbReference type="GO" id="GO:0005730">
    <property type="term" value="C:nucleolus"/>
    <property type="evidence" value="ECO:0007669"/>
    <property type="project" value="TreeGrafter"/>
</dbReference>
<protein>
    <submittedName>
        <fullName evidence="4">Ribonuclease P</fullName>
        <ecNumber evidence="4">3.1.26.5</ecNumber>
    </submittedName>
</protein>
<comment type="similarity">
    <text evidence="1">Belongs to the eukaryotic/archaeal RNase P protein component 2 family.</text>
</comment>
<dbReference type="GO" id="GO:0030681">
    <property type="term" value="C:multimeric ribonuclease P complex"/>
    <property type="evidence" value="ECO:0007669"/>
    <property type="project" value="TreeGrafter"/>
</dbReference>
<reference evidence="4" key="1">
    <citation type="submission" date="2023-03" db="EMBL/GenBank/DDBJ databases">
        <title>Mating type loci evolution in Malassezia.</title>
        <authorList>
            <person name="Coelho M.A."/>
        </authorList>
    </citation>
    <scope>NUCLEOTIDE SEQUENCE</scope>
    <source>
        <strain evidence="4">CBS 9431</strain>
    </source>
</reference>
<dbReference type="GO" id="GO:0000172">
    <property type="term" value="C:ribonuclease MRP complex"/>
    <property type="evidence" value="ECO:0007669"/>
    <property type="project" value="TreeGrafter"/>
</dbReference>
<dbReference type="AlphaFoldDB" id="A0AAF0F1D7"/>
<keyword evidence="2" id="KW-0819">tRNA processing</keyword>
<keyword evidence="5" id="KW-1185">Reference proteome</keyword>
<dbReference type="Pfam" id="PF01900">
    <property type="entry name" value="RNase_P_Rpp14"/>
    <property type="match status" value="1"/>
</dbReference>
<dbReference type="GeneID" id="85225359"/>
<dbReference type="GO" id="GO:0004526">
    <property type="term" value="F:ribonuclease P activity"/>
    <property type="evidence" value="ECO:0007669"/>
    <property type="project" value="UniProtKB-EC"/>
</dbReference>
<evidence type="ECO:0000313" key="4">
    <source>
        <dbReference type="EMBL" id="WFD38747.1"/>
    </source>
</evidence>
<dbReference type="PANTHER" id="PTHR15441:SF2">
    <property type="entry name" value="RIBONUCLEASE P_MRP PROTEIN SUBUNIT POP5"/>
    <property type="match status" value="1"/>
</dbReference>
<feature type="region of interest" description="Disordered" evidence="3">
    <location>
        <begin position="130"/>
        <end position="182"/>
    </location>
</feature>
<evidence type="ECO:0000313" key="5">
    <source>
        <dbReference type="Proteomes" id="UP001217754"/>
    </source>
</evidence>
<proteinExistence type="inferred from homology"/>